<feature type="domain" description="Dermonecrotic toxin N-terminal" evidence="2">
    <location>
        <begin position="213"/>
        <end position="255"/>
    </location>
</feature>
<dbReference type="InterPro" id="IPR046673">
    <property type="entry name" value="ToxA_N"/>
</dbReference>
<evidence type="ECO:0000256" key="1">
    <source>
        <dbReference type="SAM" id="MobiDB-lite"/>
    </source>
</evidence>
<evidence type="ECO:0000313" key="4">
    <source>
        <dbReference type="Proteomes" id="UP001430149"/>
    </source>
</evidence>
<sequence>MRIQNGTNLSLVSRVQGSSSTEHVAAQSDVFAEAATTSPHLSQQTFPDASVSDANRYVGWTPPPPRPKRQTTQPATHDDFAGVPAQSVVDKPAEGLPDLTRLPKPTAGKSAGFEQASAGFWDEPVTSHWMTRRIQQENQLASQLDQDVKERIEAGELSTEAKRIVDNNVHQRSDPEHGLYTVKAGGDNAAEPLNGVVIMTQKPAGYSYVEKKVTDRLDRTGATVLYIPGRDGTLREFASAKQALDWFDEQLRNNADFRHVILAKQAPQNQQRISVAIDKQGSAVFADRMSGDLPQAMVESQINTWKTTALSSAQGAWLSESGLDVSRSDESQELAIWNADNRLIRDRLPARLKNLTLNDADKESLRALAGDIQEQDEIAQNYYGDVPSFDTYAARTIRQQILKDKHVAIDPSRITLTIPTRTYVQLPGITGPSSHTVDGTVRYPLTEVIAQQLLNTAPKEWRIDRAVLSGPGAEKLDTDYVENLQDELELQENYAKKIQQTFAEPTTPDGKEAFDIALSAVKKGNADKMRYDAEIALHAGDLTKRDYKMVMDVVDFPDAHGRPMGSDGKVTHVYGLALDGSNGRHGISMRDVAMFDRDNEPGIVVYTPGAPDGKAFRRYDGRDAFTHDLRQQLASINHDKSDSWSPVAQYWASQFGAHQLREGLPWLKSMAQSGTADSKLGSVRIDGDFFQHQYDYRVRHLLSDADAKAKTDNEVTVENRLDIAKDIYRAGSTIASMFAPGYIVFPLAMSEVASDLFQSYQAYSQGDKQAASDALLSALTGIPGVASSAARGGARAWMPFRGVRRPLVAAPSSKLDLQRPTLPQGNLPVSSVPTGQYKGLYADGANQALYAKLDGEYSRVYVDRQTGAVHVGDPGSLSASSGFFNDPIVQRNALTGDWQVAPRMGLRGGMPWWRRKDKDDFNLDRPITVDAAQKKVVDTWKIEWSSPEEGYTYHGYVFRGDFREPSTIFKEGFQLRTPIKNLGEVNGFKGGFGGGRDALDPDGKGISTSAFYRKDGAGAYFYGESRGGYTYLIDGRGLKGYHLYRNAAIQAQNRRNNPGSVGAELQPWEINYGEDIPGSRVVGAYKEGVFTKNPGYTPKGG</sequence>
<dbReference type="Pfam" id="PF20178">
    <property type="entry name" value="ToxA_N"/>
    <property type="match status" value="2"/>
</dbReference>
<name>A0ABS2JZ79_9GAMM</name>
<reference evidence="3" key="1">
    <citation type="submission" date="2020-10" db="EMBL/GenBank/DDBJ databases">
        <title>Phylogeny of dyella-like bacteria.</title>
        <authorList>
            <person name="Fu J."/>
        </authorList>
    </citation>
    <scope>NUCLEOTIDE SEQUENCE</scope>
    <source>
        <strain evidence="3">DHOC52</strain>
    </source>
</reference>
<gene>
    <name evidence="3" type="ORF">ISP19_02835</name>
</gene>
<dbReference type="Proteomes" id="UP001430149">
    <property type="component" value="Unassembled WGS sequence"/>
</dbReference>
<protein>
    <recommendedName>
        <fullName evidence="2">Dermonecrotic toxin N-terminal domain-containing protein</fullName>
    </recommendedName>
</protein>
<evidence type="ECO:0000313" key="3">
    <source>
        <dbReference type="EMBL" id="MBM7124305.1"/>
    </source>
</evidence>
<evidence type="ECO:0000259" key="2">
    <source>
        <dbReference type="Pfam" id="PF20178"/>
    </source>
</evidence>
<proteinExistence type="predicted"/>
<dbReference type="EMBL" id="JADIKE010000026">
    <property type="protein sequence ID" value="MBM7124305.1"/>
    <property type="molecule type" value="Genomic_DNA"/>
</dbReference>
<comment type="caution">
    <text evidence="3">The sequence shown here is derived from an EMBL/GenBank/DDBJ whole genome shotgun (WGS) entry which is preliminary data.</text>
</comment>
<keyword evidence="4" id="KW-1185">Reference proteome</keyword>
<feature type="compositionally biased region" description="Polar residues" evidence="1">
    <location>
        <begin position="35"/>
        <end position="47"/>
    </location>
</feature>
<organism evidence="3 4">
    <name type="scientific">Dyella flava</name>
    <dbReference type="NCBI Taxonomy" id="1920170"/>
    <lineage>
        <taxon>Bacteria</taxon>
        <taxon>Pseudomonadati</taxon>
        <taxon>Pseudomonadota</taxon>
        <taxon>Gammaproteobacteria</taxon>
        <taxon>Lysobacterales</taxon>
        <taxon>Rhodanobacteraceae</taxon>
        <taxon>Dyella</taxon>
    </lineage>
</organism>
<dbReference type="SUPFAM" id="SSF56399">
    <property type="entry name" value="ADP-ribosylation"/>
    <property type="match status" value="1"/>
</dbReference>
<accession>A0ABS2JZ79</accession>
<feature type="region of interest" description="Disordered" evidence="1">
    <location>
        <begin position="35"/>
        <end position="115"/>
    </location>
</feature>
<dbReference type="Gene3D" id="3.90.210.10">
    <property type="entry name" value="Heat-Labile Enterotoxin, subunit A"/>
    <property type="match status" value="1"/>
</dbReference>
<feature type="domain" description="Dermonecrotic toxin N-terminal" evidence="2">
    <location>
        <begin position="385"/>
        <end position="637"/>
    </location>
</feature>
<dbReference type="RefSeq" id="WP_204679604.1">
    <property type="nucleotide sequence ID" value="NZ_BSNR01000023.1"/>
</dbReference>